<accession>A0A2W5R899</accession>
<reference evidence="4 5" key="1">
    <citation type="submission" date="2017-11" db="EMBL/GenBank/DDBJ databases">
        <title>Infants hospitalized years apart are colonized by the same room-sourced microbial strains.</title>
        <authorList>
            <person name="Brooks B."/>
            <person name="Olm M.R."/>
            <person name="Firek B.A."/>
            <person name="Baker R."/>
            <person name="Thomas B.C."/>
            <person name="Morowitz M.J."/>
            <person name="Banfield J.F."/>
        </authorList>
    </citation>
    <scope>NUCLEOTIDE SEQUENCE [LARGE SCALE GENOMIC DNA]</scope>
    <source>
        <strain evidence="4">S2_003_000_R3_20</strain>
    </source>
</reference>
<dbReference type="GO" id="GO:0016757">
    <property type="term" value="F:glycosyltransferase activity"/>
    <property type="evidence" value="ECO:0007669"/>
    <property type="project" value="UniProtKB-KW"/>
</dbReference>
<dbReference type="EMBL" id="JAOCIL010000001">
    <property type="protein sequence ID" value="MDH1439643.1"/>
    <property type="molecule type" value="Genomic_DNA"/>
</dbReference>
<evidence type="ECO:0000313" key="3">
    <source>
        <dbReference type="EMBL" id="MDH2173775.1"/>
    </source>
</evidence>
<dbReference type="SUPFAM" id="SSF53271">
    <property type="entry name" value="PRTase-like"/>
    <property type="match status" value="1"/>
</dbReference>
<proteinExistence type="inferred from homology"/>
<keyword evidence="4" id="KW-0808">Transferase</keyword>
<dbReference type="InterPro" id="IPR029057">
    <property type="entry name" value="PRTase-like"/>
</dbReference>
<comment type="similarity">
    <text evidence="1">Belongs to the ComF/GntX family.</text>
</comment>
<reference evidence="2" key="2">
    <citation type="submission" date="2022-09" db="EMBL/GenBank/DDBJ databases">
        <title>Intensive care unit water sources are persistently colonized with multi-drug resistant bacteria and are the site of extensive horizontal gene transfer of antibiotic resistance genes.</title>
        <authorList>
            <person name="Diorio-Toth L."/>
        </authorList>
    </citation>
    <scope>NUCLEOTIDE SEQUENCE</scope>
    <source>
        <strain evidence="3">GD03649</strain>
        <strain evidence="2">GD03725</strain>
    </source>
</reference>
<name>A0A2W5R899_ACIJO</name>
<evidence type="ECO:0000313" key="5">
    <source>
        <dbReference type="Proteomes" id="UP000249282"/>
    </source>
</evidence>
<dbReference type="RefSeq" id="WP_151836654.1">
    <property type="nucleotide sequence ID" value="NZ_BKWH01000046.1"/>
</dbReference>
<dbReference type="AlphaFoldDB" id="A0A2W5R899"/>
<dbReference type="Proteomes" id="UP001161567">
    <property type="component" value="Unassembled WGS sequence"/>
</dbReference>
<evidence type="ECO:0000313" key="2">
    <source>
        <dbReference type="EMBL" id="MDH1439643.1"/>
    </source>
</evidence>
<dbReference type="Proteomes" id="UP000249282">
    <property type="component" value="Unassembled WGS sequence"/>
</dbReference>
<evidence type="ECO:0000256" key="1">
    <source>
        <dbReference type="ARBA" id="ARBA00008007"/>
    </source>
</evidence>
<gene>
    <name evidence="4" type="ORF">DI542_15405</name>
    <name evidence="2" type="ORF">N5I27_15195</name>
    <name evidence="3" type="ORF">N5J46_15355</name>
</gene>
<dbReference type="InterPro" id="IPR000836">
    <property type="entry name" value="PRTase_dom"/>
</dbReference>
<dbReference type="EMBL" id="QFQJ01000112">
    <property type="protein sequence ID" value="PZQ85856.1"/>
    <property type="molecule type" value="Genomic_DNA"/>
</dbReference>
<organism evidence="4 5">
    <name type="scientific">Acinetobacter johnsonii</name>
    <dbReference type="NCBI Taxonomy" id="40214"/>
    <lineage>
        <taxon>Bacteria</taxon>
        <taxon>Pseudomonadati</taxon>
        <taxon>Pseudomonadota</taxon>
        <taxon>Gammaproteobacteria</taxon>
        <taxon>Moraxellales</taxon>
        <taxon>Moraxellaceae</taxon>
        <taxon>Acinetobacter</taxon>
    </lineage>
</organism>
<comment type="caution">
    <text evidence="4">The sequence shown here is derived from an EMBL/GenBank/DDBJ whole genome shotgun (WGS) entry which is preliminary data.</text>
</comment>
<dbReference type="PANTHER" id="PTHR47505:SF1">
    <property type="entry name" value="DNA UTILIZATION PROTEIN YHGH"/>
    <property type="match status" value="1"/>
</dbReference>
<sequence>MPMFSHLLHTAKHLLHKAQPCQLCGIVRADLHSVCLDCWQQLPLHSQTIEKQELSIHVVGQYQYPLDHLIQQFKYEQQLHWQPLLSGILQQIRLPKVQAIVPMPISTQRLAERGYNQSMILAKDLAKQLNVPIWQPVIRLHQHSQKGLSRLERLDQIHQQFKIDPQQRQYVKLYRRVLILDDVVTTGSSIQALTLQLEQLGCHKVSAACIAYALE</sequence>
<keyword evidence="4" id="KW-0328">Glycosyltransferase</keyword>
<dbReference type="PANTHER" id="PTHR47505">
    <property type="entry name" value="DNA UTILIZATION PROTEIN YHGH"/>
    <property type="match status" value="1"/>
</dbReference>
<dbReference type="Proteomes" id="UP001162261">
    <property type="component" value="Unassembled WGS sequence"/>
</dbReference>
<protein>
    <submittedName>
        <fullName evidence="4">Amidophosphoribosyltransferase</fullName>
    </submittedName>
    <submittedName>
        <fullName evidence="2">ComF family protein</fullName>
    </submittedName>
</protein>
<dbReference type="EMBL" id="JAOCLH010000040">
    <property type="protein sequence ID" value="MDH2173775.1"/>
    <property type="molecule type" value="Genomic_DNA"/>
</dbReference>
<evidence type="ECO:0000313" key="4">
    <source>
        <dbReference type="EMBL" id="PZQ85856.1"/>
    </source>
</evidence>
<dbReference type="Gene3D" id="3.40.50.2020">
    <property type="match status" value="1"/>
</dbReference>
<dbReference type="InterPro" id="IPR051910">
    <property type="entry name" value="ComF/GntX_DNA_util-trans"/>
</dbReference>
<dbReference type="CDD" id="cd06223">
    <property type="entry name" value="PRTases_typeI"/>
    <property type="match status" value="1"/>
</dbReference>